<dbReference type="Pfam" id="PF01189">
    <property type="entry name" value="Methyltr_RsmB-F"/>
    <property type="match status" value="1"/>
</dbReference>
<proteinExistence type="inferred from homology"/>
<evidence type="ECO:0000256" key="6">
    <source>
        <dbReference type="ARBA" id="ARBA00022552"/>
    </source>
</evidence>
<dbReference type="SUPFAM" id="SSF48013">
    <property type="entry name" value="NusB-like"/>
    <property type="match status" value="1"/>
</dbReference>
<comment type="catalytic activity">
    <reaction evidence="13">
        <text>cytidine(967) in 16S rRNA + S-adenosyl-L-methionine = 5-methylcytidine(967) in 16S rRNA + S-adenosyl-L-homocysteine + H(+)</text>
        <dbReference type="Rhea" id="RHEA:42748"/>
        <dbReference type="Rhea" id="RHEA-COMP:10219"/>
        <dbReference type="Rhea" id="RHEA-COMP:10220"/>
        <dbReference type="ChEBI" id="CHEBI:15378"/>
        <dbReference type="ChEBI" id="CHEBI:57856"/>
        <dbReference type="ChEBI" id="CHEBI:59789"/>
        <dbReference type="ChEBI" id="CHEBI:74483"/>
        <dbReference type="ChEBI" id="CHEBI:82748"/>
        <dbReference type="EC" id="2.1.1.176"/>
    </reaction>
</comment>
<gene>
    <name evidence="16" type="ordered locus">Ilyop_0766</name>
</gene>
<evidence type="ECO:0000313" key="16">
    <source>
        <dbReference type="EMBL" id="ADO82552.1"/>
    </source>
</evidence>
<dbReference type="Gene3D" id="3.40.50.150">
    <property type="entry name" value="Vaccinia Virus protein VP39"/>
    <property type="match status" value="1"/>
</dbReference>
<evidence type="ECO:0000256" key="7">
    <source>
        <dbReference type="ARBA" id="ARBA00022603"/>
    </source>
</evidence>
<evidence type="ECO:0000256" key="11">
    <source>
        <dbReference type="ARBA" id="ARBA00030399"/>
    </source>
</evidence>
<comment type="similarity">
    <text evidence="3 14">Belongs to the class I-like SAM-binding methyltransferase superfamily. RsmB/NOP family.</text>
</comment>
<dbReference type="InterPro" id="IPR054728">
    <property type="entry name" value="RsmB-like_ferredoxin"/>
</dbReference>
<dbReference type="STRING" id="572544.Ilyop_0766"/>
<evidence type="ECO:0000256" key="13">
    <source>
        <dbReference type="ARBA" id="ARBA00047283"/>
    </source>
</evidence>
<reference evidence="16 17" key="1">
    <citation type="journal article" date="2010" name="Stand. Genomic Sci.">
        <title>Complete genome sequence of Ilyobacter polytropus type strain (CuHbu1).</title>
        <authorList>
            <person name="Sikorski J."/>
            <person name="Chertkov O."/>
            <person name="Lapidus A."/>
            <person name="Nolan M."/>
            <person name="Lucas S."/>
            <person name="Del Rio T.G."/>
            <person name="Tice H."/>
            <person name="Cheng J.F."/>
            <person name="Tapia R."/>
            <person name="Han C."/>
            <person name="Goodwin L."/>
            <person name="Pitluck S."/>
            <person name="Liolios K."/>
            <person name="Ivanova N."/>
            <person name="Mavromatis K."/>
            <person name="Mikhailova N."/>
            <person name="Pati A."/>
            <person name="Chen A."/>
            <person name="Palaniappan K."/>
            <person name="Land M."/>
            <person name="Hauser L."/>
            <person name="Chang Y.J."/>
            <person name="Jeffries C.D."/>
            <person name="Brambilla E."/>
            <person name="Yasawong M."/>
            <person name="Rohde M."/>
            <person name="Pukall R."/>
            <person name="Spring S."/>
            <person name="Goker M."/>
            <person name="Woyke T."/>
            <person name="Bristow J."/>
            <person name="Eisen J.A."/>
            <person name="Markowitz V."/>
            <person name="Hugenholtz P."/>
            <person name="Kyrpides N.C."/>
            <person name="Klenk H.P."/>
        </authorList>
    </citation>
    <scope>NUCLEOTIDE SEQUENCE [LARGE SCALE GENOMIC DNA]</scope>
    <source>
        <strain evidence="17">ATCC 51220 / DSM 2926 / LMG 16218 / CuHBu1</strain>
    </source>
</reference>
<dbReference type="AlphaFoldDB" id="E3H771"/>
<dbReference type="eggNOG" id="COG0144">
    <property type="taxonomic scope" value="Bacteria"/>
</dbReference>
<dbReference type="PRINTS" id="PR02008">
    <property type="entry name" value="RCMTFAMILY"/>
</dbReference>
<evidence type="ECO:0000259" key="15">
    <source>
        <dbReference type="PROSITE" id="PS51686"/>
    </source>
</evidence>
<dbReference type="InterPro" id="IPR029063">
    <property type="entry name" value="SAM-dependent_MTases_sf"/>
</dbReference>
<dbReference type="GO" id="GO:0003723">
    <property type="term" value="F:RNA binding"/>
    <property type="evidence" value="ECO:0007669"/>
    <property type="project" value="UniProtKB-UniRule"/>
</dbReference>
<dbReference type="OrthoDB" id="9810297at2"/>
<keyword evidence="17" id="KW-1185">Reference proteome</keyword>
<feature type="binding site" evidence="14">
    <location>
        <position position="273"/>
    </location>
    <ligand>
        <name>S-adenosyl-L-methionine</name>
        <dbReference type="ChEBI" id="CHEBI:59789"/>
    </ligand>
</feature>
<dbReference type="EMBL" id="CP002281">
    <property type="protein sequence ID" value="ADO82552.1"/>
    <property type="molecule type" value="Genomic_DNA"/>
</dbReference>
<accession>E3H771</accession>
<evidence type="ECO:0000256" key="3">
    <source>
        <dbReference type="ARBA" id="ARBA00007494"/>
    </source>
</evidence>
<evidence type="ECO:0000256" key="5">
    <source>
        <dbReference type="ARBA" id="ARBA00022490"/>
    </source>
</evidence>
<organism evidence="16 17">
    <name type="scientific">Ilyobacter polytropus (strain ATCC 51220 / DSM 2926 / LMG 16218 / CuHBu1)</name>
    <dbReference type="NCBI Taxonomy" id="572544"/>
    <lineage>
        <taxon>Bacteria</taxon>
        <taxon>Fusobacteriati</taxon>
        <taxon>Fusobacteriota</taxon>
        <taxon>Fusobacteriia</taxon>
        <taxon>Fusobacteriales</taxon>
        <taxon>Fusobacteriaceae</taxon>
        <taxon>Ilyobacter</taxon>
    </lineage>
</organism>
<dbReference type="InterPro" id="IPR035926">
    <property type="entry name" value="NusB-like_sf"/>
</dbReference>
<dbReference type="CDD" id="cd02440">
    <property type="entry name" value="AdoMet_MTases"/>
    <property type="match status" value="1"/>
</dbReference>
<evidence type="ECO:0000313" key="17">
    <source>
        <dbReference type="Proteomes" id="UP000006875"/>
    </source>
</evidence>
<dbReference type="GO" id="GO:0005737">
    <property type="term" value="C:cytoplasm"/>
    <property type="evidence" value="ECO:0007669"/>
    <property type="project" value="UniProtKB-SubCell"/>
</dbReference>
<evidence type="ECO:0000256" key="2">
    <source>
        <dbReference type="ARBA" id="ARBA00004496"/>
    </source>
</evidence>
<evidence type="ECO:0000256" key="9">
    <source>
        <dbReference type="ARBA" id="ARBA00022691"/>
    </source>
</evidence>
<keyword evidence="10 14" id="KW-0694">RNA-binding</keyword>
<evidence type="ECO:0000256" key="12">
    <source>
        <dbReference type="ARBA" id="ARBA00031088"/>
    </source>
</evidence>
<evidence type="ECO:0000256" key="10">
    <source>
        <dbReference type="ARBA" id="ARBA00022884"/>
    </source>
</evidence>
<dbReference type="HOGENOM" id="CLU_005316_0_1_0"/>
<dbReference type="KEGG" id="ipo:Ilyop_0766"/>
<keyword evidence="5" id="KW-0963">Cytoplasm</keyword>
<dbReference type="PANTHER" id="PTHR22807">
    <property type="entry name" value="NOP2 YEAST -RELATED NOL1/NOP2/FMU SUN DOMAIN-CONTAINING"/>
    <property type="match status" value="1"/>
</dbReference>
<dbReference type="Gene3D" id="1.10.940.10">
    <property type="entry name" value="NusB-like"/>
    <property type="match status" value="1"/>
</dbReference>
<feature type="binding site" evidence="14">
    <location>
        <position position="300"/>
    </location>
    <ligand>
        <name>S-adenosyl-L-methionine</name>
        <dbReference type="ChEBI" id="CHEBI:59789"/>
    </ligand>
</feature>
<feature type="binding site" evidence="14">
    <location>
        <begin position="249"/>
        <end position="255"/>
    </location>
    <ligand>
        <name>S-adenosyl-L-methionine</name>
        <dbReference type="ChEBI" id="CHEBI:59789"/>
    </ligand>
</feature>
<dbReference type="RefSeq" id="WP_013387222.1">
    <property type="nucleotide sequence ID" value="NC_014632.1"/>
</dbReference>
<dbReference type="InterPro" id="IPR023267">
    <property type="entry name" value="RCMT"/>
</dbReference>
<feature type="domain" description="SAM-dependent MTase RsmB/NOP-type" evidence="15">
    <location>
        <begin position="162"/>
        <end position="432"/>
    </location>
</feature>
<keyword evidence="9 14" id="KW-0949">S-adenosyl-L-methionine</keyword>
<dbReference type="EC" id="2.1.1.176" evidence="4"/>
<keyword evidence="8 14" id="KW-0808">Transferase</keyword>
<dbReference type="InterPro" id="IPR018314">
    <property type="entry name" value="RsmB/NOL1/NOP2-like_CS"/>
</dbReference>
<dbReference type="GO" id="GO:0008649">
    <property type="term" value="F:rRNA methyltransferase activity"/>
    <property type="evidence" value="ECO:0007669"/>
    <property type="project" value="InterPro"/>
</dbReference>
<dbReference type="NCBIfam" id="TIGR00563">
    <property type="entry name" value="rsmB"/>
    <property type="match status" value="1"/>
</dbReference>
<dbReference type="PROSITE" id="PS01153">
    <property type="entry name" value="NOL1_NOP2_SUN"/>
    <property type="match status" value="1"/>
</dbReference>
<dbReference type="InterPro" id="IPR001678">
    <property type="entry name" value="MeTrfase_RsmB-F_NOP2_dom"/>
</dbReference>
<evidence type="ECO:0000256" key="14">
    <source>
        <dbReference type="PROSITE-ProRule" id="PRU01023"/>
    </source>
</evidence>
<feature type="active site" description="Nucleophile" evidence="14">
    <location>
        <position position="370"/>
    </location>
</feature>
<dbReference type="Gene3D" id="3.30.70.1170">
    <property type="entry name" value="Sun protein, domain 3"/>
    <property type="match status" value="1"/>
</dbReference>
<dbReference type="InterPro" id="IPR049560">
    <property type="entry name" value="MeTrfase_RsmB-F_NOP2_cat"/>
</dbReference>
<dbReference type="eggNOG" id="COG0781">
    <property type="taxonomic scope" value="Bacteria"/>
</dbReference>
<dbReference type="Pfam" id="PF22458">
    <property type="entry name" value="RsmF-B_ferredox"/>
    <property type="match status" value="1"/>
</dbReference>
<evidence type="ECO:0000256" key="1">
    <source>
        <dbReference type="ARBA" id="ARBA00002724"/>
    </source>
</evidence>
<keyword evidence="6" id="KW-0698">rRNA processing</keyword>
<name>E3H771_ILYPC</name>
<dbReference type="Proteomes" id="UP000006875">
    <property type="component" value="Chromosome"/>
</dbReference>
<evidence type="ECO:0000256" key="4">
    <source>
        <dbReference type="ARBA" id="ARBA00012140"/>
    </source>
</evidence>
<dbReference type="SUPFAM" id="SSF53335">
    <property type="entry name" value="S-adenosyl-L-methionine-dependent methyltransferases"/>
    <property type="match status" value="1"/>
</dbReference>
<dbReference type="InterPro" id="IPR006027">
    <property type="entry name" value="NusB_RsmB_TIM44"/>
</dbReference>
<evidence type="ECO:0000256" key="8">
    <source>
        <dbReference type="ARBA" id="ARBA00022679"/>
    </source>
</evidence>
<dbReference type="Pfam" id="PF01029">
    <property type="entry name" value="NusB"/>
    <property type="match status" value="1"/>
</dbReference>
<dbReference type="PROSITE" id="PS51686">
    <property type="entry name" value="SAM_MT_RSMB_NOP"/>
    <property type="match status" value="1"/>
</dbReference>
<sequence>MNVKKRIIKLLGEFEDGKYSNILLNEYFRENNLSRGEKAFITEVFYGVIRNIIFLDYQIDKRATKKVHRRWLRNLLRISYYQAYFMRSDDAGVAWEATELAKQKLGVYVGRFANGIVRSFMREMDQEAENLKSQGKMDILYSCPKWFYEKIEKEYGEETEKLLKSYKKIPYLSVRVNKLKYNEDEFEALLEKMGINIMKQIDSVYYLDSGALIDSKEFKEGKITVQDGSSYLAAKMLGARPGDIVLDTCSAPGSKAVVLAELMENKGEITALDIHQHKIKLLDANAKNLGAKIITGVKLDARKVKEQGKKFDKILVDAPCSGYGVLRKKPEALYNKDMTNVEELAKLQYEILESASKSLKEDGELVYSTCTIFNEENTDNVQRFLQNNPEFEVVELEFPDGVEGHKDILGGLVIDYKEEFLDSFYIIKFRKRIG</sequence>
<dbReference type="PANTHER" id="PTHR22807:SF53">
    <property type="entry name" value="RIBOSOMAL RNA SMALL SUBUNIT METHYLTRANSFERASE B-RELATED"/>
    <property type="match status" value="1"/>
</dbReference>
<protein>
    <recommendedName>
        <fullName evidence="4">16S rRNA (cytosine(967)-C(5))-methyltransferase</fullName>
        <ecNumber evidence="4">2.1.1.176</ecNumber>
    </recommendedName>
    <alternativeName>
        <fullName evidence="11">16S rRNA m5C967 methyltransferase</fullName>
    </alternativeName>
    <alternativeName>
        <fullName evidence="12">rRNA (cytosine-C(5)-)-methyltransferase RsmB</fullName>
    </alternativeName>
</protein>
<feature type="binding site" evidence="14">
    <location>
        <position position="317"/>
    </location>
    <ligand>
        <name>S-adenosyl-L-methionine</name>
        <dbReference type="ChEBI" id="CHEBI:59789"/>
    </ligand>
</feature>
<dbReference type="GO" id="GO:0006355">
    <property type="term" value="P:regulation of DNA-templated transcription"/>
    <property type="evidence" value="ECO:0007669"/>
    <property type="project" value="InterPro"/>
</dbReference>
<dbReference type="InterPro" id="IPR004573">
    <property type="entry name" value="rRNA_ssu_MeTfrase_B"/>
</dbReference>
<comment type="subcellular location">
    <subcellularLocation>
        <location evidence="2">Cytoplasm</location>
    </subcellularLocation>
</comment>
<keyword evidence="7 14" id="KW-0489">Methyltransferase</keyword>
<dbReference type="FunFam" id="3.40.50.150:FF:000022">
    <property type="entry name" value="Ribosomal RNA small subunit methyltransferase B"/>
    <property type="match status" value="1"/>
</dbReference>
<dbReference type="NCBIfam" id="NF011494">
    <property type="entry name" value="PRK14902.1"/>
    <property type="match status" value="1"/>
</dbReference>
<comment type="function">
    <text evidence="1">Specifically methylates the cytosine at position 967 (m5C967) of 16S rRNA.</text>
</comment>